<feature type="compositionally biased region" description="Low complexity" evidence="6">
    <location>
        <begin position="148"/>
        <end position="157"/>
    </location>
</feature>
<evidence type="ECO:0000256" key="1">
    <source>
        <dbReference type="ARBA" id="ARBA00004141"/>
    </source>
</evidence>
<accession>A0ABS7QWH2</accession>
<evidence type="ECO:0000313" key="9">
    <source>
        <dbReference type="Proteomes" id="UP001198565"/>
    </source>
</evidence>
<dbReference type="SUPFAM" id="SSF103473">
    <property type="entry name" value="MFS general substrate transporter"/>
    <property type="match status" value="1"/>
</dbReference>
<keyword evidence="5" id="KW-0046">Antibiotic resistance</keyword>
<organism evidence="8 9">
    <name type="scientific">Streptantibioticus parmotrematis</name>
    <dbReference type="NCBI Taxonomy" id="2873249"/>
    <lineage>
        <taxon>Bacteria</taxon>
        <taxon>Bacillati</taxon>
        <taxon>Actinomycetota</taxon>
        <taxon>Actinomycetes</taxon>
        <taxon>Kitasatosporales</taxon>
        <taxon>Streptomycetaceae</taxon>
        <taxon>Streptantibioticus</taxon>
    </lineage>
</organism>
<reference evidence="8 9" key="1">
    <citation type="submission" date="2021-08" db="EMBL/GenBank/DDBJ databases">
        <title>Streptomyces sp. PTM05 isolated from lichen.</title>
        <authorList>
            <person name="Somphong A."/>
            <person name="Phongsopitanun W."/>
            <person name="Tanasupawat S."/>
        </authorList>
    </citation>
    <scope>NUCLEOTIDE SEQUENCE [LARGE SCALE GENOMIC DNA]</scope>
    <source>
        <strain evidence="8 9">Ptm05</strain>
    </source>
</reference>
<comment type="subcellular location">
    <subcellularLocation>
        <location evidence="1">Membrane</location>
        <topology evidence="1">Multi-pass membrane protein</topology>
    </subcellularLocation>
</comment>
<feature type="transmembrane region" description="Helical" evidence="7">
    <location>
        <begin position="120"/>
        <end position="140"/>
    </location>
</feature>
<evidence type="ECO:0000256" key="7">
    <source>
        <dbReference type="SAM" id="Phobius"/>
    </source>
</evidence>
<gene>
    <name evidence="8" type="ORF">K7472_22265</name>
</gene>
<protein>
    <recommendedName>
        <fullName evidence="10">MFS transporter</fullName>
    </recommendedName>
</protein>
<dbReference type="PANTHER" id="PTHR42718:SF42">
    <property type="entry name" value="EXPORT PROTEIN"/>
    <property type="match status" value="1"/>
</dbReference>
<keyword evidence="9" id="KW-1185">Reference proteome</keyword>
<dbReference type="Proteomes" id="UP001198565">
    <property type="component" value="Unassembled WGS sequence"/>
</dbReference>
<feature type="region of interest" description="Disordered" evidence="6">
    <location>
        <begin position="148"/>
        <end position="175"/>
    </location>
</feature>
<name>A0ABS7QWH2_9ACTN</name>
<evidence type="ECO:0008006" key="10">
    <source>
        <dbReference type="Google" id="ProtNLM"/>
    </source>
</evidence>
<evidence type="ECO:0000256" key="3">
    <source>
        <dbReference type="ARBA" id="ARBA00022989"/>
    </source>
</evidence>
<proteinExistence type="predicted"/>
<dbReference type="RefSeq" id="WP_222980295.1">
    <property type="nucleotide sequence ID" value="NZ_JAINVZ010000017.1"/>
</dbReference>
<comment type="caution">
    <text evidence="8">The sequence shown here is derived from an EMBL/GenBank/DDBJ whole genome shotgun (WGS) entry which is preliminary data.</text>
</comment>
<keyword evidence="2 7" id="KW-0812">Transmembrane</keyword>
<dbReference type="InterPro" id="IPR036259">
    <property type="entry name" value="MFS_trans_sf"/>
</dbReference>
<dbReference type="EMBL" id="JAINVZ010000017">
    <property type="protein sequence ID" value="MBY8887544.1"/>
    <property type="molecule type" value="Genomic_DNA"/>
</dbReference>
<evidence type="ECO:0000256" key="2">
    <source>
        <dbReference type="ARBA" id="ARBA00022692"/>
    </source>
</evidence>
<evidence type="ECO:0000313" key="8">
    <source>
        <dbReference type="EMBL" id="MBY8887544.1"/>
    </source>
</evidence>
<feature type="transmembrane region" description="Helical" evidence="7">
    <location>
        <begin position="12"/>
        <end position="35"/>
    </location>
</feature>
<keyword evidence="4 7" id="KW-0472">Membrane</keyword>
<evidence type="ECO:0000256" key="4">
    <source>
        <dbReference type="ARBA" id="ARBA00023136"/>
    </source>
</evidence>
<evidence type="ECO:0000256" key="5">
    <source>
        <dbReference type="ARBA" id="ARBA00023251"/>
    </source>
</evidence>
<sequence>MLSTLTKHSGWGVLAGAMGLMGAGSGLAMPVAMAAMMGAIPEEHAGVGSALNDTIQQAGAALGVAVLGAVLSSTFTSHMPRTASAAARHSVSDALATAGRTGDKTLVTAAHNAFTHAMSVSFLIGAAGVVGAAVLALFLMRGGADGAAATGQETADGQTGGGDQDESAMARFAEA</sequence>
<dbReference type="Gene3D" id="1.20.1250.20">
    <property type="entry name" value="MFS general substrate transporter like domains"/>
    <property type="match status" value="1"/>
</dbReference>
<evidence type="ECO:0000256" key="6">
    <source>
        <dbReference type="SAM" id="MobiDB-lite"/>
    </source>
</evidence>
<dbReference type="PANTHER" id="PTHR42718">
    <property type="entry name" value="MAJOR FACILITATOR SUPERFAMILY MULTIDRUG TRANSPORTER MFSC"/>
    <property type="match status" value="1"/>
</dbReference>
<keyword evidence="3 7" id="KW-1133">Transmembrane helix</keyword>
<feature type="transmembrane region" description="Helical" evidence="7">
    <location>
        <begin position="55"/>
        <end position="75"/>
    </location>
</feature>